<dbReference type="EMBL" id="LDAU01000262">
    <property type="protein sequence ID" value="KRW98209.1"/>
    <property type="molecule type" value="Genomic_DNA"/>
</dbReference>
<dbReference type="InterPro" id="IPR044666">
    <property type="entry name" value="Cyclophilin_A-like"/>
</dbReference>
<feature type="compositionally biased region" description="Basic and acidic residues" evidence="4">
    <location>
        <begin position="600"/>
        <end position="609"/>
    </location>
</feature>
<name>A0A0V0Q7R0_PSEPJ</name>
<dbReference type="Proteomes" id="UP000054937">
    <property type="component" value="Unassembled WGS sequence"/>
</dbReference>
<comment type="caution">
    <text evidence="6">The sequence shown here is derived from an EMBL/GenBank/DDBJ whole genome shotgun (WGS) entry which is preliminary data.</text>
</comment>
<dbReference type="PANTHER" id="PTHR45625:SF6">
    <property type="entry name" value="SPLICEOSOME-ASSOCIATED PROTEIN CWC27 HOMOLOG"/>
    <property type="match status" value="1"/>
</dbReference>
<dbReference type="Pfam" id="PF00160">
    <property type="entry name" value="Pro_isomerase"/>
    <property type="match status" value="2"/>
</dbReference>
<dbReference type="InterPro" id="IPR020892">
    <property type="entry name" value="Cyclophilin-type_PPIase_CS"/>
</dbReference>
<comment type="subcellular location">
    <subcellularLocation>
        <location evidence="1">Nucleus</location>
    </subcellularLocation>
</comment>
<dbReference type="PRINTS" id="PR00153">
    <property type="entry name" value="CSAPPISMRASE"/>
</dbReference>
<feature type="domain" description="PPIase cyclophilin-type" evidence="5">
    <location>
        <begin position="19"/>
        <end position="164"/>
    </location>
</feature>
<feature type="compositionally biased region" description="Basic and acidic residues" evidence="4">
    <location>
        <begin position="722"/>
        <end position="733"/>
    </location>
</feature>
<evidence type="ECO:0000313" key="7">
    <source>
        <dbReference type="Proteomes" id="UP000054937"/>
    </source>
</evidence>
<keyword evidence="7" id="KW-1185">Reference proteome</keyword>
<dbReference type="InParanoid" id="A0A0V0Q7R0"/>
<dbReference type="CDD" id="cd01925">
    <property type="entry name" value="cyclophilin_CeCYP16-like"/>
    <property type="match status" value="1"/>
</dbReference>
<dbReference type="Gene3D" id="2.40.100.10">
    <property type="entry name" value="Cyclophilin-like"/>
    <property type="match status" value="2"/>
</dbReference>
<dbReference type="PANTHER" id="PTHR45625">
    <property type="entry name" value="PEPTIDYL-PROLYL CIS-TRANS ISOMERASE-RELATED"/>
    <property type="match status" value="1"/>
</dbReference>
<evidence type="ECO:0000256" key="2">
    <source>
        <dbReference type="ARBA" id="ARBA00023242"/>
    </source>
</evidence>
<evidence type="ECO:0000256" key="1">
    <source>
        <dbReference type="ARBA" id="ARBA00004123"/>
    </source>
</evidence>
<keyword evidence="6" id="KW-0413">Isomerase</keyword>
<feature type="region of interest" description="Disordered" evidence="4">
    <location>
        <begin position="568"/>
        <end position="609"/>
    </location>
</feature>
<feature type="coiled-coil region" evidence="3">
    <location>
        <begin position="498"/>
        <end position="532"/>
    </location>
</feature>
<proteinExistence type="predicted"/>
<feature type="compositionally biased region" description="Acidic residues" evidence="4">
    <location>
        <begin position="223"/>
        <end position="238"/>
    </location>
</feature>
<dbReference type="AlphaFoldDB" id="A0A0V0Q7R0"/>
<accession>A0A0V0Q7R0</accession>
<feature type="region of interest" description="Disordered" evidence="4">
    <location>
        <begin position="216"/>
        <end position="253"/>
    </location>
</feature>
<keyword evidence="3" id="KW-0175">Coiled coil</keyword>
<sequence length="733" mass="85896">MAQTQPPTTGKVVLHTTKGDLDIELWCKETPKTCRNFIQLCMEGYYNNTIFHRLIKGFMIQGGDPTGKGTEGESIYGGKFQDEFHQRLKFNYRGLVAMANTGVPNDNGSQFFITFDQCEWLNKKHTIFGKVIGNTIYNLQEMQDLETNDVDRPIDPPKILSADNYFDDIVPRNLNKDKLLYKKDDDEEESSDEDEETKKKREELIRKAKQKLKPKKNNNLLSFEDDDEEEEEEEEENQEFQKPQAKNQKKGIVSSHDVVDNEVFSKEYAVDLEEIKQLYQIIFINESLSLYQIFYKKEKSEKNGKTDKQDKEQKIERSFFQANTGVPNDNGSQFFITFDQCEWLNKKHTIFGKVIGNTIYNLQEMQDLETNDVDRPIDPPKILSADIIQNYFDDIVPRNLNKDKLLYKKDDDEEESSDEDEETKKKREELIRKAKQKLKPKKNNNLLSFEDDDEEEEEEEEENQEFQKPQAKNQKKGIVSSHDVVDNEVFSKEYAVDLEEIKQVEEKNQQKIENLKNKLKRAGKNIDFDQKSKKFMSNEGEALKKLVDQSSNKDIKGYKTRKNEQTGKLEFYWDSQDSNNSDSDNDSSESSSDSDDYENEEQKKIRQKQKEEYENLKLDVLKFKSAGLGSKTAKIEKMIKDEKKLQSNLEKRKQKYIKQKEEEKANILGKLDEFKKKLQSKDVKSKKNSWLNHIPQFHIDSRRAYEISEKKNKSQDIVSDSAYRKDKDGNIIQ</sequence>
<organism evidence="6 7">
    <name type="scientific">Pseudocohnilembus persalinus</name>
    <name type="common">Ciliate</name>
    <dbReference type="NCBI Taxonomy" id="266149"/>
    <lineage>
        <taxon>Eukaryota</taxon>
        <taxon>Sar</taxon>
        <taxon>Alveolata</taxon>
        <taxon>Ciliophora</taxon>
        <taxon>Intramacronucleata</taxon>
        <taxon>Oligohymenophorea</taxon>
        <taxon>Scuticociliatia</taxon>
        <taxon>Philasterida</taxon>
        <taxon>Pseudocohnilembidae</taxon>
        <taxon>Pseudocohnilembus</taxon>
    </lineage>
</organism>
<evidence type="ECO:0000256" key="3">
    <source>
        <dbReference type="SAM" id="Coils"/>
    </source>
</evidence>
<evidence type="ECO:0000313" key="6">
    <source>
        <dbReference type="EMBL" id="KRW98209.1"/>
    </source>
</evidence>
<evidence type="ECO:0000256" key="4">
    <source>
        <dbReference type="SAM" id="MobiDB-lite"/>
    </source>
</evidence>
<dbReference type="OrthoDB" id="442970at2759"/>
<reference evidence="6 7" key="1">
    <citation type="journal article" date="2015" name="Sci. Rep.">
        <title>Genome of the facultative scuticociliatosis pathogen Pseudocohnilembus persalinus provides insight into its virulence through horizontal gene transfer.</title>
        <authorList>
            <person name="Xiong J."/>
            <person name="Wang G."/>
            <person name="Cheng J."/>
            <person name="Tian M."/>
            <person name="Pan X."/>
            <person name="Warren A."/>
            <person name="Jiang C."/>
            <person name="Yuan D."/>
            <person name="Miao W."/>
        </authorList>
    </citation>
    <scope>NUCLEOTIDE SEQUENCE [LARGE SCALE GENOMIC DNA]</scope>
    <source>
        <strain evidence="6">36N120E</strain>
    </source>
</reference>
<feature type="compositionally biased region" description="Acidic residues" evidence="4">
    <location>
        <begin position="583"/>
        <end position="599"/>
    </location>
</feature>
<gene>
    <name evidence="6" type="ORF">PPERSA_00092</name>
</gene>
<dbReference type="GO" id="GO:0006457">
    <property type="term" value="P:protein folding"/>
    <property type="evidence" value="ECO:0007669"/>
    <property type="project" value="InterPro"/>
</dbReference>
<feature type="region of interest" description="Disordered" evidence="4">
    <location>
        <begin position="442"/>
        <end position="483"/>
    </location>
</feature>
<evidence type="ECO:0000259" key="5">
    <source>
        <dbReference type="PROSITE" id="PS50072"/>
    </source>
</evidence>
<dbReference type="SUPFAM" id="SSF50891">
    <property type="entry name" value="Cyclophilin-like"/>
    <property type="match status" value="2"/>
</dbReference>
<dbReference type="PROSITE" id="PS50072">
    <property type="entry name" value="CSA_PPIASE_2"/>
    <property type="match status" value="2"/>
</dbReference>
<feature type="compositionally biased region" description="Acidic residues" evidence="4">
    <location>
        <begin position="449"/>
        <end position="464"/>
    </location>
</feature>
<feature type="domain" description="PPIase cyclophilin-type" evidence="5">
    <location>
        <begin position="214"/>
        <end position="387"/>
    </location>
</feature>
<keyword evidence="2" id="KW-0539">Nucleus</keyword>
<dbReference type="InterPro" id="IPR002130">
    <property type="entry name" value="Cyclophilin-type_PPIase_dom"/>
</dbReference>
<dbReference type="PROSITE" id="PS00170">
    <property type="entry name" value="CSA_PPIASE_1"/>
    <property type="match status" value="1"/>
</dbReference>
<protein>
    <submittedName>
        <fullName evidence="6">Cyclophilin-like peptidyl-prolyl cis-trans isomerase domain</fullName>
    </submittedName>
</protein>
<dbReference type="InterPro" id="IPR029000">
    <property type="entry name" value="Cyclophilin-like_dom_sf"/>
</dbReference>
<feature type="region of interest" description="Disordered" evidence="4">
    <location>
        <begin position="709"/>
        <end position="733"/>
    </location>
</feature>
<dbReference type="GO" id="GO:0003755">
    <property type="term" value="F:peptidyl-prolyl cis-trans isomerase activity"/>
    <property type="evidence" value="ECO:0007669"/>
    <property type="project" value="InterPro"/>
</dbReference>
<dbReference type="GO" id="GO:0071013">
    <property type="term" value="C:catalytic step 2 spliceosome"/>
    <property type="evidence" value="ECO:0007669"/>
    <property type="project" value="TreeGrafter"/>
</dbReference>